<feature type="transmembrane region" description="Helical" evidence="1">
    <location>
        <begin position="155"/>
        <end position="180"/>
    </location>
</feature>
<accession>T1GYV6</accession>
<reference evidence="3" key="1">
    <citation type="submission" date="2013-02" db="EMBL/GenBank/DDBJ databases">
        <authorList>
            <person name="Hughes D."/>
        </authorList>
    </citation>
    <scope>NUCLEOTIDE SEQUENCE</scope>
    <source>
        <strain>Durham</strain>
        <strain evidence="3">NC isolate 2 -- Noor lab</strain>
    </source>
</reference>
<evidence type="ECO:0000256" key="1">
    <source>
        <dbReference type="SAM" id="Phobius"/>
    </source>
</evidence>
<keyword evidence="1" id="KW-0812">Transmembrane</keyword>
<reference evidence="2" key="2">
    <citation type="submission" date="2015-06" db="UniProtKB">
        <authorList>
            <consortium name="EnsemblMetazoa"/>
        </authorList>
    </citation>
    <scope>IDENTIFICATION</scope>
</reference>
<dbReference type="HOGENOM" id="CLU_1464807_0_0_1"/>
<evidence type="ECO:0000313" key="3">
    <source>
        <dbReference type="Proteomes" id="UP000015102"/>
    </source>
</evidence>
<evidence type="ECO:0000313" key="2">
    <source>
        <dbReference type="EnsemblMetazoa" id="MESCA009043-PA"/>
    </source>
</evidence>
<organism evidence="2 3">
    <name type="scientific">Megaselia scalaris</name>
    <name type="common">Humpbacked fly</name>
    <name type="synonym">Phora scalaris</name>
    <dbReference type="NCBI Taxonomy" id="36166"/>
    <lineage>
        <taxon>Eukaryota</taxon>
        <taxon>Metazoa</taxon>
        <taxon>Ecdysozoa</taxon>
        <taxon>Arthropoda</taxon>
        <taxon>Hexapoda</taxon>
        <taxon>Insecta</taxon>
        <taxon>Pterygota</taxon>
        <taxon>Neoptera</taxon>
        <taxon>Endopterygota</taxon>
        <taxon>Diptera</taxon>
        <taxon>Brachycera</taxon>
        <taxon>Muscomorpha</taxon>
        <taxon>Platypezoidea</taxon>
        <taxon>Phoridae</taxon>
        <taxon>Megaseliini</taxon>
        <taxon>Megaselia</taxon>
    </lineage>
</organism>
<keyword evidence="3" id="KW-1185">Reference proteome</keyword>
<dbReference type="STRING" id="36166.T1GYV6"/>
<sequence length="185" mass="19938">MPAIVIDGGTNEDSSRLNSTVNGVINNIFSSTNLDFSLSPPSVRNLVASVNVLYQQNDEGGSSSSTGNSDSNFSDSLDNFVDVDDDLFGSPMPFDASENGLWNGRFVPPPPRPPFLMDDPIISEGISSTCDLCSWAMPTKSTFIFEGTIEKASELGWPLTLIIVSVLSAILGAILMVIVVRCRRW</sequence>
<dbReference type="EMBL" id="CAQQ02045558">
    <property type="status" value="NOT_ANNOTATED_CDS"/>
    <property type="molecule type" value="Genomic_DNA"/>
</dbReference>
<dbReference type="Proteomes" id="UP000015102">
    <property type="component" value="Unassembled WGS sequence"/>
</dbReference>
<dbReference type="AlphaFoldDB" id="T1GYV6"/>
<keyword evidence="1" id="KW-1133">Transmembrane helix</keyword>
<proteinExistence type="predicted"/>
<dbReference type="EnsemblMetazoa" id="MESCA009043-RA">
    <property type="protein sequence ID" value="MESCA009043-PA"/>
    <property type="gene ID" value="MESCA009043"/>
</dbReference>
<protein>
    <submittedName>
        <fullName evidence="2">Uncharacterized protein</fullName>
    </submittedName>
</protein>
<name>T1GYV6_MEGSC</name>
<keyword evidence="1" id="KW-0472">Membrane</keyword>